<name>A0A9X9LYN0_GULGU</name>
<reference evidence="1 2" key="1">
    <citation type="submission" date="2018-10" db="EMBL/GenBank/DDBJ databases">
        <authorList>
            <person name="Ekblom R."/>
            <person name="Jareborg N."/>
        </authorList>
    </citation>
    <scope>NUCLEOTIDE SEQUENCE [LARGE SCALE GENOMIC DNA]</scope>
    <source>
        <tissue evidence="1">Muscle</tissue>
    </source>
</reference>
<dbReference type="EMBL" id="CYRY02029732">
    <property type="protein sequence ID" value="VCX04238.1"/>
    <property type="molecule type" value="Genomic_DNA"/>
</dbReference>
<comment type="caution">
    <text evidence="1">The sequence shown here is derived from an EMBL/GenBank/DDBJ whole genome shotgun (WGS) entry which is preliminary data.</text>
</comment>
<evidence type="ECO:0000313" key="1">
    <source>
        <dbReference type="EMBL" id="VCX04238.1"/>
    </source>
</evidence>
<dbReference type="Proteomes" id="UP000269945">
    <property type="component" value="Unassembled WGS sequence"/>
</dbReference>
<proteinExistence type="predicted"/>
<gene>
    <name evidence="1" type="ORF">BN2614_LOCUS3</name>
</gene>
<organism evidence="1 2">
    <name type="scientific">Gulo gulo</name>
    <name type="common">Wolverine</name>
    <name type="synonym">Gluton</name>
    <dbReference type="NCBI Taxonomy" id="48420"/>
    <lineage>
        <taxon>Eukaryota</taxon>
        <taxon>Metazoa</taxon>
        <taxon>Chordata</taxon>
        <taxon>Craniata</taxon>
        <taxon>Vertebrata</taxon>
        <taxon>Euteleostomi</taxon>
        <taxon>Mammalia</taxon>
        <taxon>Eutheria</taxon>
        <taxon>Laurasiatheria</taxon>
        <taxon>Carnivora</taxon>
        <taxon>Caniformia</taxon>
        <taxon>Musteloidea</taxon>
        <taxon>Mustelidae</taxon>
        <taxon>Guloninae</taxon>
        <taxon>Gulo</taxon>
    </lineage>
</organism>
<protein>
    <submittedName>
        <fullName evidence="1">Uncharacterized protein</fullName>
    </submittedName>
</protein>
<dbReference type="AlphaFoldDB" id="A0A9X9LYN0"/>
<sequence>MTLASPFPKDFVNVLFREAILLRDLEESGRGFVICCPNWIHSSLLYSDFYFLVIKVIYTPTVEKCKEEGYNCP</sequence>
<accession>A0A9X9LYN0</accession>
<evidence type="ECO:0000313" key="2">
    <source>
        <dbReference type="Proteomes" id="UP000269945"/>
    </source>
</evidence>
<keyword evidence="2" id="KW-1185">Reference proteome</keyword>